<evidence type="ECO:0000256" key="5">
    <source>
        <dbReference type="ARBA" id="ARBA00022692"/>
    </source>
</evidence>
<comment type="subunit">
    <text evidence="9">The complex comprises the extracytoplasmic solute receptor protein and the two transmembrane proteins.</text>
</comment>
<dbReference type="AlphaFoldDB" id="A0A0P1IFQ3"/>
<evidence type="ECO:0000256" key="2">
    <source>
        <dbReference type="ARBA" id="ARBA00022448"/>
    </source>
</evidence>
<dbReference type="OrthoDB" id="4250245at2"/>
<gene>
    <name evidence="11" type="ORF">RUE5091_03340</name>
</gene>
<keyword evidence="7 9" id="KW-0472">Membrane</keyword>
<evidence type="ECO:0000256" key="4">
    <source>
        <dbReference type="ARBA" id="ARBA00022519"/>
    </source>
</evidence>
<keyword evidence="5 9" id="KW-0812">Transmembrane</keyword>
<proteinExistence type="inferred from homology"/>
<keyword evidence="6 9" id="KW-1133">Transmembrane helix</keyword>
<comment type="function">
    <text evidence="9">Part of the tripartite ATP-independent periplasmic (TRAP) transport system.</text>
</comment>
<dbReference type="GO" id="GO:0005886">
    <property type="term" value="C:plasma membrane"/>
    <property type="evidence" value="ECO:0007669"/>
    <property type="project" value="UniProtKB-SubCell"/>
</dbReference>
<sequence length="191" mass="22105">MKAFIKGFSRLTEAIAGGMLAAIFLIFLLQILLRYFFTPAGWTLELIGILWVWVIFFSCAFIVRERDHVKFDIIYLSVPRRVRQVFAMLAAAAIVVGMLYSFLPTWDYIDWMKIRKTATVRNPFSGEKIPLRTVFSIYAVFMLVVAARYAWLFFDIMRNGPPKTELEMVVGYNVVDEHPRVDVEDDEDASK</sequence>
<comment type="subcellular location">
    <subcellularLocation>
        <location evidence="1 9">Cell inner membrane</location>
        <topology evidence="1 9">Multi-pass membrane protein</topology>
    </subcellularLocation>
</comment>
<dbReference type="Pfam" id="PF04290">
    <property type="entry name" value="DctQ"/>
    <property type="match status" value="1"/>
</dbReference>
<evidence type="ECO:0000256" key="3">
    <source>
        <dbReference type="ARBA" id="ARBA00022475"/>
    </source>
</evidence>
<dbReference type="InterPro" id="IPR055348">
    <property type="entry name" value="DctQ"/>
</dbReference>
<dbReference type="GO" id="GO:0015740">
    <property type="term" value="P:C4-dicarboxylate transport"/>
    <property type="evidence" value="ECO:0007669"/>
    <property type="project" value="TreeGrafter"/>
</dbReference>
<evidence type="ECO:0000313" key="12">
    <source>
        <dbReference type="Proteomes" id="UP000051260"/>
    </source>
</evidence>
<protein>
    <recommendedName>
        <fullName evidence="9">TRAP transporter small permease protein</fullName>
    </recommendedName>
</protein>
<evidence type="ECO:0000256" key="8">
    <source>
        <dbReference type="ARBA" id="ARBA00038436"/>
    </source>
</evidence>
<keyword evidence="4 9" id="KW-0997">Cell inner membrane</keyword>
<feature type="domain" description="Tripartite ATP-independent periplasmic transporters DctQ component" evidence="10">
    <location>
        <begin position="23"/>
        <end position="153"/>
    </location>
</feature>
<evidence type="ECO:0000256" key="1">
    <source>
        <dbReference type="ARBA" id="ARBA00004429"/>
    </source>
</evidence>
<evidence type="ECO:0000259" key="10">
    <source>
        <dbReference type="Pfam" id="PF04290"/>
    </source>
</evidence>
<feature type="transmembrane region" description="Helical" evidence="9">
    <location>
        <begin position="135"/>
        <end position="154"/>
    </location>
</feature>
<keyword evidence="2 9" id="KW-0813">Transport</keyword>
<dbReference type="PANTHER" id="PTHR35011:SF2">
    <property type="entry name" value="2,3-DIKETO-L-GULONATE TRAP TRANSPORTER SMALL PERMEASE PROTEIN YIAM"/>
    <property type="match status" value="1"/>
</dbReference>
<evidence type="ECO:0000256" key="9">
    <source>
        <dbReference type="RuleBase" id="RU369079"/>
    </source>
</evidence>
<keyword evidence="3" id="KW-1003">Cell membrane</keyword>
<dbReference type="EMBL" id="CYUD01000010">
    <property type="protein sequence ID" value="CUK10656.1"/>
    <property type="molecule type" value="Genomic_DNA"/>
</dbReference>
<evidence type="ECO:0000256" key="6">
    <source>
        <dbReference type="ARBA" id="ARBA00022989"/>
    </source>
</evidence>
<reference evidence="12" key="1">
    <citation type="submission" date="2015-09" db="EMBL/GenBank/DDBJ databases">
        <authorList>
            <person name="Rodrigo-Torres L."/>
            <person name="Arahal D.R."/>
        </authorList>
    </citation>
    <scope>NUCLEOTIDE SEQUENCE [LARGE SCALE GENOMIC DNA]</scope>
    <source>
        <strain evidence="12">CECT 5091</strain>
    </source>
</reference>
<dbReference type="RefSeq" id="WP_058282996.1">
    <property type="nucleotide sequence ID" value="NZ_CYUD01000010.1"/>
</dbReference>
<keyword evidence="12" id="KW-1185">Reference proteome</keyword>
<name>A0A0P1IFQ3_9RHOB</name>
<feature type="transmembrane region" description="Helical" evidence="9">
    <location>
        <begin position="84"/>
        <end position="103"/>
    </location>
</feature>
<organism evidence="11 12">
    <name type="scientific">Ruegeria denitrificans</name>
    <dbReference type="NCBI Taxonomy" id="1715692"/>
    <lineage>
        <taxon>Bacteria</taxon>
        <taxon>Pseudomonadati</taxon>
        <taxon>Pseudomonadota</taxon>
        <taxon>Alphaproteobacteria</taxon>
        <taxon>Rhodobacterales</taxon>
        <taxon>Roseobacteraceae</taxon>
        <taxon>Ruegeria</taxon>
    </lineage>
</organism>
<feature type="transmembrane region" description="Helical" evidence="9">
    <location>
        <begin position="12"/>
        <end position="36"/>
    </location>
</feature>
<evidence type="ECO:0000313" key="11">
    <source>
        <dbReference type="EMBL" id="CUK10656.1"/>
    </source>
</evidence>
<dbReference type="PANTHER" id="PTHR35011">
    <property type="entry name" value="2,3-DIKETO-L-GULONATE TRAP TRANSPORTER SMALL PERMEASE PROTEIN YIAM"/>
    <property type="match status" value="1"/>
</dbReference>
<dbReference type="Proteomes" id="UP000051260">
    <property type="component" value="Unassembled WGS sequence"/>
</dbReference>
<accession>A0A0P1IFQ3</accession>
<evidence type="ECO:0000256" key="7">
    <source>
        <dbReference type="ARBA" id="ARBA00023136"/>
    </source>
</evidence>
<comment type="similarity">
    <text evidence="8 9">Belongs to the TRAP transporter small permease family.</text>
</comment>
<dbReference type="STRING" id="1715692.RUE5091_03340"/>
<dbReference type="GO" id="GO:0022857">
    <property type="term" value="F:transmembrane transporter activity"/>
    <property type="evidence" value="ECO:0007669"/>
    <property type="project" value="UniProtKB-UniRule"/>
</dbReference>
<dbReference type="InterPro" id="IPR007387">
    <property type="entry name" value="TRAP_DctQ"/>
</dbReference>
<feature type="transmembrane region" description="Helical" evidence="9">
    <location>
        <begin position="42"/>
        <end position="63"/>
    </location>
</feature>